<accession>A0A7R8W6C1</accession>
<dbReference type="OrthoDB" id="3176171at2759"/>
<evidence type="ECO:0000256" key="5">
    <source>
        <dbReference type="PROSITE-ProRule" id="PRU00283"/>
    </source>
</evidence>
<dbReference type="AlphaFoldDB" id="A0A7R8W6C1"/>
<evidence type="ECO:0000256" key="4">
    <source>
        <dbReference type="ARBA" id="ARBA00023212"/>
    </source>
</evidence>
<name>A0A7R8W6C1_9CRUS</name>
<dbReference type="InterPro" id="IPR001752">
    <property type="entry name" value="Kinesin_motor_dom"/>
</dbReference>
<comment type="similarity">
    <text evidence="5">Belongs to the TRAFAC class myosin-kinesin ATPase superfamily. Kinesin family.</text>
</comment>
<comment type="caution">
    <text evidence="5">Lacks conserved residue(s) required for the propagation of feature annotation.</text>
</comment>
<keyword evidence="2 5" id="KW-0547">Nucleotide-binding</keyword>
<dbReference type="InterPro" id="IPR036961">
    <property type="entry name" value="Kinesin_motor_dom_sf"/>
</dbReference>
<dbReference type="EMBL" id="OB660661">
    <property type="protein sequence ID" value="CAD7225775.1"/>
    <property type="molecule type" value="Genomic_DNA"/>
</dbReference>
<organism evidence="6">
    <name type="scientific">Cyprideis torosa</name>
    <dbReference type="NCBI Taxonomy" id="163714"/>
    <lineage>
        <taxon>Eukaryota</taxon>
        <taxon>Metazoa</taxon>
        <taxon>Ecdysozoa</taxon>
        <taxon>Arthropoda</taxon>
        <taxon>Crustacea</taxon>
        <taxon>Oligostraca</taxon>
        <taxon>Ostracoda</taxon>
        <taxon>Podocopa</taxon>
        <taxon>Podocopida</taxon>
        <taxon>Cytherocopina</taxon>
        <taxon>Cytheroidea</taxon>
        <taxon>Cytherideidae</taxon>
        <taxon>Cyprideis</taxon>
    </lineage>
</organism>
<dbReference type="InterPro" id="IPR027417">
    <property type="entry name" value="P-loop_NTPase"/>
</dbReference>
<gene>
    <name evidence="6" type="ORF">CTOB1V02_LOCUS3707</name>
</gene>
<evidence type="ECO:0000256" key="1">
    <source>
        <dbReference type="ARBA" id="ARBA00004245"/>
    </source>
</evidence>
<dbReference type="GO" id="GO:0051231">
    <property type="term" value="P:spindle elongation"/>
    <property type="evidence" value="ECO:0007669"/>
    <property type="project" value="TreeGrafter"/>
</dbReference>
<dbReference type="PROSITE" id="PS50067">
    <property type="entry name" value="KINESIN_MOTOR_2"/>
    <property type="match status" value="2"/>
</dbReference>
<dbReference type="SUPFAM" id="SSF52540">
    <property type="entry name" value="P-loop containing nucleoside triphosphate hydrolases"/>
    <property type="match status" value="1"/>
</dbReference>
<dbReference type="Pfam" id="PF00225">
    <property type="entry name" value="Kinesin"/>
    <property type="match status" value="1"/>
</dbReference>
<keyword evidence="3 5" id="KW-0067">ATP-binding</keyword>
<sequence>MTTLIDMAMDGYSATVFCYGQTGSGKTHTLTGPPGLIQSNNFESEDHGLMFRSFVFLFGRLEKADPELNYVIRASYLEIYNEQVKDLLNPNPNQRSLAVRWNKKGFYVENLFTIECKEIDDLLAVLEEGTCISALSEPQKRKDGKKKHIPFRDSKLTKLLADSLGGNGITLMVACISPAKSNLSESLCTLRYAARAKKIKTTPIVIMDPRERLIISLKRDVALLRRENGYLKDQLGLDPDEPVKIDEEYKGPPEELINVKGEPKERPRKSRKKTLDDMDKEAMAKLLTEFMTENDALRSENMELYALRDALMRDQEIVCRENERLIQKLEYMHE</sequence>
<evidence type="ECO:0000256" key="3">
    <source>
        <dbReference type="ARBA" id="ARBA00022840"/>
    </source>
</evidence>
<dbReference type="SMART" id="SM00129">
    <property type="entry name" value="KISc"/>
    <property type="match status" value="1"/>
</dbReference>
<dbReference type="GO" id="GO:0005875">
    <property type="term" value="C:microtubule associated complex"/>
    <property type="evidence" value="ECO:0007669"/>
    <property type="project" value="TreeGrafter"/>
</dbReference>
<feature type="binding site" evidence="5">
    <location>
        <begin position="20"/>
        <end position="27"/>
    </location>
    <ligand>
        <name>ATP</name>
        <dbReference type="ChEBI" id="CHEBI:30616"/>
    </ligand>
</feature>
<dbReference type="GO" id="GO:0008017">
    <property type="term" value="F:microtubule binding"/>
    <property type="evidence" value="ECO:0007669"/>
    <property type="project" value="InterPro"/>
</dbReference>
<protein>
    <submittedName>
        <fullName evidence="6">Uncharacterized protein</fullName>
    </submittedName>
</protein>
<comment type="subcellular location">
    <subcellularLocation>
        <location evidence="1">Cytoplasm</location>
        <location evidence="1">Cytoskeleton</location>
    </subcellularLocation>
</comment>
<dbReference type="GO" id="GO:0007052">
    <property type="term" value="P:mitotic spindle organization"/>
    <property type="evidence" value="ECO:0007669"/>
    <property type="project" value="TreeGrafter"/>
</dbReference>
<dbReference type="PANTHER" id="PTHR47969:SF33">
    <property type="entry name" value="KINESIN-LIKE PROTEIN"/>
    <property type="match status" value="1"/>
</dbReference>
<evidence type="ECO:0000256" key="2">
    <source>
        <dbReference type="ARBA" id="ARBA00022741"/>
    </source>
</evidence>
<dbReference type="GO" id="GO:0005524">
    <property type="term" value="F:ATP binding"/>
    <property type="evidence" value="ECO:0007669"/>
    <property type="project" value="UniProtKB-UniRule"/>
</dbReference>
<keyword evidence="4" id="KW-0963">Cytoplasm</keyword>
<dbReference type="PRINTS" id="PR00380">
    <property type="entry name" value="KINESINHEAVY"/>
</dbReference>
<evidence type="ECO:0000313" key="6">
    <source>
        <dbReference type="EMBL" id="CAD7225775.1"/>
    </source>
</evidence>
<dbReference type="Gene3D" id="3.40.850.10">
    <property type="entry name" value="Kinesin motor domain"/>
    <property type="match status" value="2"/>
</dbReference>
<dbReference type="GO" id="GO:0007018">
    <property type="term" value="P:microtubule-based movement"/>
    <property type="evidence" value="ECO:0007669"/>
    <property type="project" value="InterPro"/>
</dbReference>
<keyword evidence="4" id="KW-0206">Cytoskeleton</keyword>
<dbReference type="InterPro" id="IPR027640">
    <property type="entry name" value="Kinesin-like_fam"/>
</dbReference>
<dbReference type="GO" id="GO:0003777">
    <property type="term" value="F:microtubule motor activity"/>
    <property type="evidence" value="ECO:0007669"/>
    <property type="project" value="InterPro"/>
</dbReference>
<proteinExistence type="inferred from homology"/>
<keyword evidence="5" id="KW-0505">Motor protein</keyword>
<reference evidence="6" key="1">
    <citation type="submission" date="2020-11" db="EMBL/GenBank/DDBJ databases">
        <authorList>
            <person name="Tran Van P."/>
        </authorList>
    </citation>
    <scope>NUCLEOTIDE SEQUENCE</scope>
</reference>
<dbReference type="PANTHER" id="PTHR47969">
    <property type="entry name" value="CHROMOSOME-ASSOCIATED KINESIN KIF4A-RELATED"/>
    <property type="match status" value="1"/>
</dbReference>